<dbReference type="PANTHER" id="PTHR43736">
    <property type="entry name" value="ADP-RIBOSE PYROPHOSPHATASE"/>
    <property type="match status" value="1"/>
</dbReference>
<dbReference type="InterPro" id="IPR000086">
    <property type="entry name" value="NUDIX_hydrolase_dom"/>
</dbReference>
<evidence type="ECO:0000313" key="1">
    <source>
        <dbReference type="EMBL" id="KAK7233964.1"/>
    </source>
</evidence>
<organism evidence="1 2">
    <name type="scientific">Aureococcus anophagefferens</name>
    <name type="common">Harmful bloom alga</name>
    <dbReference type="NCBI Taxonomy" id="44056"/>
    <lineage>
        <taxon>Eukaryota</taxon>
        <taxon>Sar</taxon>
        <taxon>Stramenopiles</taxon>
        <taxon>Ochrophyta</taxon>
        <taxon>Pelagophyceae</taxon>
        <taxon>Pelagomonadales</taxon>
        <taxon>Pelagomonadaceae</taxon>
        <taxon>Aureococcus</taxon>
    </lineage>
</organism>
<dbReference type="InterPro" id="IPR020476">
    <property type="entry name" value="Nudix_hydrolase"/>
</dbReference>
<reference evidence="1 2" key="1">
    <citation type="submission" date="2024-03" db="EMBL/GenBank/DDBJ databases">
        <title>Aureococcus anophagefferens CCMP1851 and Kratosvirus quantuckense: Draft genome of a second virus-susceptible host strain in the model system.</title>
        <authorList>
            <person name="Chase E."/>
            <person name="Truchon A.R."/>
            <person name="Schepens W."/>
            <person name="Wilhelm S.W."/>
        </authorList>
    </citation>
    <scope>NUCLEOTIDE SEQUENCE [LARGE SCALE GENOMIC DNA]</scope>
    <source>
        <strain evidence="1 2">CCMP1851</strain>
    </source>
</reference>
<dbReference type="Gene3D" id="3.90.79.10">
    <property type="entry name" value="Nucleoside Triphosphate Pyrophosphohydrolase"/>
    <property type="match status" value="1"/>
</dbReference>
<dbReference type="EMBL" id="JBBJCI010000353">
    <property type="protein sequence ID" value="KAK7233964.1"/>
    <property type="molecule type" value="Genomic_DNA"/>
</dbReference>
<dbReference type="Pfam" id="PF00293">
    <property type="entry name" value="NUDIX"/>
    <property type="match status" value="1"/>
</dbReference>
<dbReference type="PRINTS" id="PR00502">
    <property type="entry name" value="NUDIXFAMILY"/>
</dbReference>
<evidence type="ECO:0000313" key="2">
    <source>
        <dbReference type="Proteomes" id="UP001363151"/>
    </source>
</evidence>
<sequence length="193" mass="20538">MSLLRPPTLRRPSRHLAVLGLASIGRALSSSSREYALTPRAAVAVTVRRPTSPPSYCLIQRGKPPGEGRWSIPGGALELGEETLAGARRELAEETGLRDGVSWHGAPFTTSDAIYRDDDGRVRFHYLIAQCFCEAAPTAALAAGDDALDAKWFTLDDVANAGGDVAGNCWRILARAEALFAAGLLPGDDEGRP</sequence>
<dbReference type="PANTHER" id="PTHR43736:SF1">
    <property type="entry name" value="DIHYDRONEOPTERIN TRIPHOSPHATE DIPHOSPHATASE"/>
    <property type="match status" value="1"/>
</dbReference>
<dbReference type="InterPro" id="IPR020084">
    <property type="entry name" value="NUDIX_hydrolase_CS"/>
</dbReference>
<dbReference type="InterPro" id="IPR015797">
    <property type="entry name" value="NUDIX_hydrolase-like_dom_sf"/>
</dbReference>
<dbReference type="SUPFAM" id="SSF55811">
    <property type="entry name" value="Nudix"/>
    <property type="match status" value="1"/>
</dbReference>
<dbReference type="CDD" id="cd04673">
    <property type="entry name" value="NUDIX_ADPRase"/>
    <property type="match status" value="1"/>
</dbReference>
<accession>A0ABR1FN58</accession>
<protein>
    <submittedName>
        <fullName evidence="1">Uncharacterized protein</fullName>
    </submittedName>
</protein>
<comment type="caution">
    <text evidence="1">The sequence shown here is derived from an EMBL/GenBank/DDBJ whole genome shotgun (WGS) entry which is preliminary data.</text>
</comment>
<dbReference type="PROSITE" id="PS51462">
    <property type="entry name" value="NUDIX"/>
    <property type="match status" value="1"/>
</dbReference>
<dbReference type="Proteomes" id="UP001363151">
    <property type="component" value="Unassembled WGS sequence"/>
</dbReference>
<dbReference type="GO" id="GO:0016787">
    <property type="term" value="F:hydrolase activity"/>
    <property type="evidence" value="ECO:0007669"/>
    <property type="project" value="UniProtKB-KW"/>
</dbReference>
<dbReference type="KEGG" id="aaf:AURANDRAFT_60840"/>
<dbReference type="PROSITE" id="PS00893">
    <property type="entry name" value="NUDIX_BOX"/>
    <property type="match status" value="1"/>
</dbReference>
<proteinExistence type="predicted"/>
<keyword evidence="2" id="KW-1185">Reference proteome</keyword>
<name>A0ABR1FN58_AURAN</name>
<gene>
    <name evidence="1" type="ORF">SO694_00102037</name>
</gene>